<feature type="transmembrane region" description="Helical" evidence="6">
    <location>
        <begin position="145"/>
        <end position="167"/>
    </location>
</feature>
<keyword evidence="3 6" id="KW-0812">Transmembrane</keyword>
<evidence type="ECO:0000313" key="7">
    <source>
        <dbReference type="EMBL" id="KAI5426956.1"/>
    </source>
</evidence>
<dbReference type="Pfam" id="PF03311">
    <property type="entry name" value="Cornichon"/>
    <property type="match status" value="1"/>
</dbReference>
<evidence type="ECO:0000256" key="1">
    <source>
        <dbReference type="ARBA" id="ARBA00004141"/>
    </source>
</evidence>
<name>A0A9D4XT62_PEA</name>
<feature type="transmembrane region" description="Helical" evidence="6">
    <location>
        <begin position="55"/>
        <end position="81"/>
    </location>
</feature>
<evidence type="ECO:0000256" key="3">
    <source>
        <dbReference type="ARBA" id="ARBA00022692"/>
    </source>
</evidence>
<proteinExistence type="inferred from homology"/>
<keyword evidence="8" id="KW-1185">Reference proteome</keyword>
<dbReference type="Gramene" id="Psat03G0240300-T1">
    <property type="protein sequence ID" value="KAI5426956.1"/>
    <property type="gene ID" value="KIW84_032403"/>
</dbReference>
<reference evidence="7 8" key="1">
    <citation type="journal article" date="2022" name="Nat. Genet.">
        <title>Improved pea reference genome and pan-genome highlight genomic features and evolutionary characteristics.</title>
        <authorList>
            <person name="Yang T."/>
            <person name="Liu R."/>
            <person name="Luo Y."/>
            <person name="Hu S."/>
            <person name="Wang D."/>
            <person name="Wang C."/>
            <person name="Pandey M.K."/>
            <person name="Ge S."/>
            <person name="Xu Q."/>
            <person name="Li N."/>
            <person name="Li G."/>
            <person name="Huang Y."/>
            <person name="Saxena R.K."/>
            <person name="Ji Y."/>
            <person name="Li M."/>
            <person name="Yan X."/>
            <person name="He Y."/>
            <person name="Liu Y."/>
            <person name="Wang X."/>
            <person name="Xiang C."/>
            <person name="Varshney R.K."/>
            <person name="Ding H."/>
            <person name="Gao S."/>
            <person name="Zong X."/>
        </authorList>
    </citation>
    <scope>NUCLEOTIDE SEQUENCE [LARGE SCALE GENOMIC DNA]</scope>
    <source>
        <strain evidence="7 8">cv. Zhongwan 6</strain>
    </source>
</reference>
<protein>
    <recommendedName>
        <fullName evidence="9">Protein cornichon homolog 1</fullName>
    </recommendedName>
</protein>
<dbReference type="Proteomes" id="UP001058974">
    <property type="component" value="Chromosome 3"/>
</dbReference>
<comment type="subcellular location">
    <subcellularLocation>
        <location evidence="1">Membrane</location>
        <topology evidence="1">Multi-pass membrane protein</topology>
    </subcellularLocation>
</comment>
<evidence type="ECO:0000256" key="5">
    <source>
        <dbReference type="ARBA" id="ARBA00023136"/>
    </source>
</evidence>
<keyword evidence="4 6" id="KW-1133">Transmembrane helix</keyword>
<dbReference type="GO" id="GO:0016020">
    <property type="term" value="C:membrane"/>
    <property type="evidence" value="ECO:0007669"/>
    <property type="project" value="UniProtKB-SubCell"/>
</dbReference>
<comment type="caution">
    <text evidence="7">The sequence shown here is derived from an EMBL/GenBank/DDBJ whole genome shotgun (WGS) entry which is preliminary data.</text>
</comment>
<dbReference type="SMART" id="SM01398">
    <property type="entry name" value="Cornichon"/>
    <property type="match status" value="1"/>
</dbReference>
<dbReference type="GO" id="GO:0016192">
    <property type="term" value="P:vesicle-mediated transport"/>
    <property type="evidence" value="ECO:0007669"/>
    <property type="project" value="InterPro"/>
</dbReference>
<evidence type="ECO:0008006" key="9">
    <source>
        <dbReference type="Google" id="ProtNLM"/>
    </source>
</evidence>
<comment type="similarity">
    <text evidence="2">Belongs to the cornichon family.</text>
</comment>
<dbReference type="AlphaFoldDB" id="A0A9D4XT62"/>
<evidence type="ECO:0000313" key="8">
    <source>
        <dbReference type="Proteomes" id="UP001058974"/>
    </source>
</evidence>
<gene>
    <name evidence="7" type="ORF">KIW84_032403</name>
</gene>
<organism evidence="7 8">
    <name type="scientific">Pisum sativum</name>
    <name type="common">Garden pea</name>
    <name type="synonym">Lathyrus oleraceus</name>
    <dbReference type="NCBI Taxonomy" id="3888"/>
    <lineage>
        <taxon>Eukaryota</taxon>
        <taxon>Viridiplantae</taxon>
        <taxon>Streptophyta</taxon>
        <taxon>Embryophyta</taxon>
        <taxon>Tracheophyta</taxon>
        <taxon>Spermatophyta</taxon>
        <taxon>Magnoliopsida</taxon>
        <taxon>eudicotyledons</taxon>
        <taxon>Gunneridae</taxon>
        <taxon>Pentapetalae</taxon>
        <taxon>rosids</taxon>
        <taxon>fabids</taxon>
        <taxon>Fabales</taxon>
        <taxon>Fabaceae</taxon>
        <taxon>Papilionoideae</taxon>
        <taxon>50 kb inversion clade</taxon>
        <taxon>NPAAA clade</taxon>
        <taxon>Hologalegina</taxon>
        <taxon>IRL clade</taxon>
        <taxon>Fabeae</taxon>
        <taxon>Lathyrus</taxon>
    </lineage>
</organism>
<evidence type="ECO:0000256" key="2">
    <source>
        <dbReference type="ARBA" id="ARBA00010095"/>
    </source>
</evidence>
<keyword evidence="5 6" id="KW-0472">Membrane</keyword>
<dbReference type="PANTHER" id="PTHR12290">
    <property type="entry name" value="CORNICHON-RELATED"/>
    <property type="match status" value="1"/>
</dbReference>
<feature type="transmembrane region" description="Helical" evidence="6">
    <location>
        <begin position="115"/>
        <end position="133"/>
    </location>
</feature>
<accession>A0A9D4XT62</accession>
<dbReference type="InterPro" id="IPR003377">
    <property type="entry name" value="Cornichon"/>
</dbReference>
<dbReference type="EMBL" id="JAMSHJ010000003">
    <property type="protein sequence ID" value="KAI5426956.1"/>
    <property type="molecule type" value="Genomic_DNA"/>
</dbReference>
<sequence>MPFDLFFWLLICFPFNVALLASAFYQVLMLSDLEADYINPYDASSRINYYVVPEFIAQGLFCALFLFTGHWFMFLLMLPLASYHGMLYVKRQHLLDVTEVFRVLNAEKKFRIAKLAFYLIMVIITIFRHIIRIHTARSILFYTKFLTFAIVLHNFFWVKSLLIYMAIRIMFLIIKT</sequence>
<evidence type="ECO:0000256" key="4">
    <source>
        <dbReference type="ARBA" id="ARBA00022989"/>
    </source>
</evidence>
<evidence type="ECO:0000256" key="6">
    <source>
        <dbReference type="SAM" id="Phobius"/>
    </source>
</evidence>